<accession>A0A7R9DDL8</accession>
<keyword evidence="9" id="KW-0479">Metal-binding</keyword>
<keyword evidence="10" id="KW-0833">Ubl conjugation pathway</keyword>
<keyword evidence="8" id="KW-0645">Protease</keyword>
<feature type="compositionally biased region" description="Polar residues" evidence="14">
    <location>
        <begin position="439"/>
        <end position="455"/>
    </location>
</feature>
<dbReference type="PROSITE" id="PS50245">
    <property type="entry name" value="CAP_GLY_2"/>
    <property type="match status" value="1"/>
</dbReference>
<dbReference type="Pfam" id="PF01302">
    <property type="entry name" value="CAP_GLY"/>
    <property type="match status" value="2"/>
</dbReference>
<comment type="similarity">
    <text evidence="4">Belongs to the peptidase C19 family.</text>
</comment>
<dbReference type="InterPro" id="IPR038765">
    <property type="entry name" value="Papain-like_cys_pep_sf"/>
</dbReference>
<feature type="region of interest" description="Disordered" evidence="14">
    <location>
        <begin position="435"/>
        <end position="492"/>
    </location>
</feature>
<keyword evidence="11" id="KW-0378">Hydrolase</keyword>
<evidence type="ECO:0000256" key="2">
    <source>
        <dbReference type="ARBA" id="ARBA00004300"/>
    </source>
</evidence>
<evidence type="ECO:0000256" key="3">
    <source>
        <dbReference type="ARBA" id="ARBA00004556"/>
    </source>
</evidence>
<name>A0A7R9DDL8_TIMPO</name>
<dbReference type="InterPro" id="IPR028889">
    <property type="entry name" value="USP"/>
</dbReference>
<feature type="domain" description="USP" evidence="15">
    <location>
        <begin position="827"/>
        <end position="1106"/>
    </location>
</feature>
<feature type="region of interest" description="Disordered" evidence="14">
    <location>
        <begin position="596"/>
        <end position="626"/>
    </location>
</feature>
<keyword evidence="13" id="KW-0862">Zinc</keyword>
<dbReference type="InterPro" id="IPR036859">
    <property type="entry name" value="CAP-Gly_dom_sf"/>
</dbReference>
<dbReference type="EC" id="3.4.19.12" evidence="5"/>
<dbReference type="EMBL" id="OD005301">
    <property type="protein sequence ID" value="CAD7411334.1"/>
    <property type="molecule type" value="Genomic_DNA"/>
</dbReference>
<evidence type="ECO:0000256" key="5">
    <source>
        <dbReference type="ARBA" id="ARBA00012759"/>
    </source>
</evidence>
<comment type="subcellular location">
    <subcellularLocation>
        <location evidence="2">Cytoplasm</location>
        <location evidence="2">Cytoskeleton</location>
        <location evidence="2">Microtubule organizing center</location>
        <location evidence="2">Centrosome</location>
    </subcellularLocation>
    <subcellularLocation>
        <location evidence="3">Cytoplasm</location>
        <location evidence="3">Perinuclear region</location>
    </subcellularLocation>
</comment>
<dbReference type="PANTHER" id="PTHR11830">
    <property type="entry name" value="40S RIBOSOMAL PROTEIN S3A"/>
    <property type="match status" value="1"/>
</dbReference>
<evidence type="ECO:0000256" key="7">
    <source>
        <dbReference type="ARBA" id="ARBA00022553"/>
    </source>
</evidence>
<evidence type="ECO:0000313" key="17">
    <source>
        <dbReference type="EMBL" id="CAD7411334.1"/>
    </source>
</evidence>
<dbReference type="GO" id="GO:0006508">
    <property type="term" value="P:proteolysis"/>
    <property type="evidence" value="ECO:0007669"/>
    <property type="project" value="UniProtKB-KW"/>
</dbReference>
<protein>
    <recommendedName>
        <fullName evidence="5">ubiquitinyl hydrolase 1</fullName>
        <ecNumber evidence="5">3.4.19.12</ecNumber>
    </recommendedName>
</protein>
<evidence type="ECO:0000256" key="1">
    <source>
        <dbReference type="ARBA" id="ARBA00000707"/>
    </source>
</evidence>
<keyword evidence="6" id="KW-0963">Cytoplasm</keyword>
<evidence type="ECO:0000256" key="13">
    <source>
        <dbReference type="ARBA" id="ARBA00022833"/>
    </source>
</evidence>
<feature type="compositionally biased region" description="Low complexity" evidence="14">
    <location>
        <begin position="515"/>
        <end position="532"/>
    </location>
</feature>
<dbReference type="SUPFAM" id="SSF54001">
    <property type="entry name" value="Cysteine proteinases"/>
    <property type="match status" value="1"/>
</dbReference>
<dbReference type="Gene3D" id="2.30.30.190">
    <property type="entry name" value="CAP Gly-rich-like domain"/>
    <property type="match status" value="2"/>
</dbReference>
<evidence type="ECO:0000256" key="14">
    <source>
        <dbReference type="SAM" id="MobiDB-lite"/>
    </source>
</evidence>
<feature type="compositionally biased region" description="Polar residues" evidence="14">
    <location>
        <begin position="544"/>
        <end position="555"/>
    </location>
</feature>
<dbReference type="GO" id="GO:0004843">
    <property type="term" value="F:cysteine-type deubiquitinase activity"/>
    <property type="evidence" value="ECO:0007669"/>
    <property type="project" value="UniProtKB-EC"/>
</dbReference>
<feature type="domain" description="CAP-Gly" evidence="16">
    <location>
        <begin position="717"/>
        <end position="760"/>
    </location>
</feature>
<proteinExistence type="inferred from homology"/>
<dbReference type="AlphaFoldDB" id="A0A7R9DDL8"/>
<dbReference type="PROSITE" id="PS50235">
    <property type="entry name" value="USP_3"/>
    <property type="match status" value="1"/>
</dbReference>
<reference evidence="17" key="1">
    <citation type="submission" date="2020-11" db="EMBL/GenBank/DDBJ databases">
        <authorList>
            <person name="Tran Van P."/>
        </authorList>
    </citation>
    <scope>NUCLEOTIDE SEQUENCE</scope>
</reference>
<evidence type="ECO:0000256" key="12">
    <source>
        <dbReference type="ARBA" id="ARBA00022807"/>
    </source>
</evidence>
<feature type="region of interest" description="Disordered" evidence="14">
    <location>
        <begin position="506"/>
        <end position="568"/>
    </location>
</feature>
<dbReference type="Gene3D" id="3.90.70.10">
    <property type="entry name" value="Cysteine proteinases"/>
    <property type="match status" value="3"/>
</dbReference>
<dbReference type="GO" id="GO:0005813">
    <property type="term" value="C:centrosome"/>
    <property type="evidence" value="ECO:0007669"/>
    <property type="project" value="UniProtKB-SubCell"/>
</dbReference>
<gene>
    <name evidence="17" type="ORF">TPSB3V08_LOCUS7825</name>
</gene>
<evidence type="ECO:0000259" key="16">
    <source>
        <dbReference type="PROSITE" id="PS50245"/>
    </source>
</evidence>
<organism evidence="17">
    <name type="scientific">Timema poppense</name>
    <name type="common">Walking stick</name>
    <dbReference type="NCBI Taxonomy" id="170557"/>
    <lineage>
        <taxon>Eukaryota</taxon>
        <taxon>Metazoa</taxon>
        <taxon>Ecdysozoa</taxon>
        <taxon>Arthropoda</taxon>
        <taxon>Hexapoda</taxon>
        <taxon>Insecta</taxon>
        <taxon>Pterygota</taxon>
        <taxon>Neoptera</taxon>
        <taxon>Polyneoptera</taxon>
        <taxon>Phasmatodea</taxon>
        <taxon>Timematodea</taxon>
        <taxon>Timematoidea</taxon>
        <taxon>Timematidae</taxon>
        <taxon>Timema</taxon>
    </lineage>
</organism>
<dbReference type="InterPro" id="IPR000938">
    <property type="entry name" value="CAP-Gly_domain"/>
</dbReference>
<dbReference type="GO" id="GO:0048471">
    <property type="term" value="C:perinuclear region of cytoplasm"/>
    <property type="evidence" value="ECO:0007669"/>
    <property type="project" value="UniProtKB-SubCell"/>
</dbReference>
<evidence type="ECO:0000256" key="11">
    <source>
        <dbReference type="ARBA" id="ARBA00022801"/>
    </source>
</evidence>
<sequence>MDIVDDESNLRDTTGFLYYVVNSGVVARGLHDSVEKVIRKGALLEVLPTEDNGDEVIMKVLNDELLCIGKWDNTTVLYRCHRYTLVPVNPILLLALQAVPPLARITVAQNEQEFCQLTKLTVGEMVNYFLEDNKKDEPELALIKYKGFVEELGPGLYFGLEVLANNGDFNENGTKKYFPGTSGKTVFATLNQLGKYSRTKVSAFVDIYNQASKRSDIESQRLLPRVGESLMPSNEKKVQCQNGGNKDPGNFKTTLVLHLKDKTTMPRHQSSSSVEKTEKLIELKALDQFNTLRDKVVVKRTKLITNSIFVPYNLYRHSDVISDNGDLGQSVVQVGDRVVWVTDSGPEVGYIRWIGIFDDIPELKMAGVEFDNPIGTCNGSYKKNQLFRADMNCASFLPLISLIKADDYFPKKDTASKKFRNLKYIENYSNSKVAHHANSRSQVNSMKYSEPSFKTQRSESFHLTNPVIELTDTRDNDPFPEDNTNQRNGKGNICRSEYVFSESSLDSSTARLDNSNKSSVVTNSKNLNNSSKRNGTSYVDGDTCANNPGSSNFMSGPSRVSKPNETKMRHSYSQDMNNVGPDFQGDLLDELWPSVAESSQPKTKGTREDKKTRPVQGSNKKLSRFDINGDPQLEIVGEGIQNLLSTSAPGASNEHHEAFLSVSPGASSGGGSYYDTPNLADDSPEPALPTDLSVGSVVEVTINKEPRYGVIRWIGAVPEDRKARKVAGIEMEEEYAGLTDGTFNGRRYFQCNPKKAMFVNLSQCHKDSRFQDMHPVPADTKLKSECAAYDTFYKSRAFGQVDCPAIPGAVRPICRKGDLHDICGKYKGIQGHHNSCYLDATLFSMFTFTSVFDSLLFRPPTENDIVHYEEVQRVLREEIVNPLRANLYVRADRVMKLRTLLENLSSVTGLTSEEKDPEEFLTSLVAQILRAKPFLKLSSGQEAYHYQLFVEKDEHLTMPSVQQLFEQSFLATPRQCTVCGKLAEFECKECFGQCGAGLESTAFCGQCLETAHSHQRRSSHAWRHLTVPVEFSILQDHCPIPRLYMELFAVVCIETSHYVAFVKCGSGSEAPWCFFDSMADRKDLVSNKGQESLLNTDPPALRMAPTLNIVILLLPKLADLDIQQPGRSIGRTVLAREQNGYNIPEMVSCPDLPSWLSDDGAHLLHEMKDDRQLPEHAKRLLCDAYMCMYQSPDVMMYR</sequence>
<comment type="catalytic activity">
    <reaction evidence="1">
        <text>Thiol-dependent hydrolysis of ester, thioester, amide, peptide and isopeptide bonds formed by the C-terminal Gly of ubiquitin (a 76-residue protein attached to proteins as an intracellular targeting signal).</text>
        <dbReference type="EC" id="3.4.19.12"/>
    </reaction>
</comment>
<feature type="region of interest" description="Disordered" evidence="14">
    <location>
        <begin position="671"/>
        <end position="691"/>
    </location>
</feature>
<evidence type="ECO:0000256" key="9">
    <source>
        <dbReference type="ARBA" id="ARBA00022723"/>
    </source>
</evidence>
<evidence type="ECO:0000256" key="6">
    <source>
        <dbReference type="ARBA" id="ARBA00022490"/>
    </source>
</evidence>
<dbReference type="SUPFAM" id="SSF74924">
    <property type="entry name" value="Cap-Gly domain"/>
    <property type="match status" value="2"/>
</dbReference>
<evidence type="ECO:0000256" key="8">
    <source>
        <dbReference type="ARBA" id="ARBA00022670"/>
    </source>
</evidence>
<keyword evidence="7" id="KW-0597">Phosphoprotein</keyword>
<dbReference type="SMART" id="SM01052">
    <property type="entry name" value="CAP_GLY"/>
    <property type="match status" value="3"/>
</dbReference>
<keyword evidence="12" id="KW-0788">Thiol protease</keyword>
<evidence type="ECO:0000256" key="4">
    <source>
        <dbReference type="ARBA" id="ARBA00009085"/>
    </source>
</evidence>
<evidence type="ECO:0000259" key="15">
    <source>
        <dbReference type="PROSITE" id="PS50235"/>
    </source>
</evidence>
<dbReference type="GO" id="GO:0046872">
    <property type="term" value="F:metal ion binding"/>
    <property type="evidence" value="ECO:0007669"/>
    <property type="project" value="UniProtKB-KW"/>
</dbReference>
<evidence type="ECO:0000256" key="10">
    <source>
        <dbReference type="ARBA" id="ARBA00022786"/>
    </source>
</evidence>